<reference evidence="2 3" key="1">
    <citation type="journal article" date="2015" name="Sci. Rep.">
        <title>The power of single molecule real-time sequencing technology in the de novo assembly of a eukaryotic genome.</title>
        <authorList>
            <person name="Sakai H."/>
            <person name="Naito K."/>
            <person name="Ogiso-Tanaka E."/>
            <person name="Takahashi Y."/>
            <person name="Iseki K."/>
            <person name="Muto C."/>
            <person name="Satou K."/>
            <person name="Teruya K."/>
            <person name="Shiroma A."/>
            <person name="Shimoji M."/>
            <person name="Hirano T."/>
            <person name="Itoh T."/>
            <person name="Kaga A."/>
            <person name="Tomooka N."/>
        </authorList>
    </citation>
    <scope>NUCLEOTIDE SEQUENCE [LARGE SCALE GENOMIC DNA]</scope>
    <source>
        <strain evidence="3">cv. Shumari</strain>
    </source>
</reference>
<protein>
    <recommendedName>
        <fullName evidence="4">Secreted protein</fullName>
    </recommendedName>
</protein>
<evidence type="ECO:0000313" key="2">
    <source>
        <dbReference type="EMBL" id="BAT81778.1"/>
    </source>
</evidence>
<evidence type="ECO:0000256" key="1">
    <source>
        <dbReference type="SAM" id="SignalP"/>
    </source>
</evidence>
<evidence type="ECO:0008006" key="4">
    <source>
        <dbReference type="Google" id="ProtNLM"/>
    </source>
</evidence>
<dbReference type="AlphaFoldDB" id="A0A0S3RMH2"/>
<organism evidence="2 3">
    <name type="scientific">Vigna angularis var. angularis</name>
    <dbReference type="NCBI Taxonomy" id="157739"/>
    <lineage>
        <taxon>Eukaryota</taxon>
        <taxon>Viridiplantae</taxon>
        <taxon>Streptophyta</taxon>
        <taxon>Embryophyta</taxon>
        <taxon>Tracheophyta</taxon>
        <taxon>Spermatophyta</taxon>
        <taxon>Magnoliopsida</taxon>
        <taxon>eudicotyledons</taxon>
        <taxon>Gunneridae</taxon>
        <taxon>Pentapetalae</taxon>
        <taxon>rosids</taxon>
        <taxon>fabids</taxon>
        <taxon>Fabales</taxon>
        <taxon>Fabaceae</taxon>
        <taxon>Papilionoideae</taxon>
        <taxon>50 kb inversion clade</taxon>
        <taxon>NPAAA clade</taxon>
        <taxon>indigoferoid/millettioid clade</taxon>
        <taxon>Phaseoleae</taxon>
        <taxon>Vigna</taxon>
    </lineage>
</organism>
<proteinExistence type="predicted"/>
<feature type="chain" id="PRO_5006617207" description="Secreted protein" evidence="1">
    <location>
        <begin position="27"/>
        <end position="111"/>
    </location>
</feature>
<keyword evidence="1" id="KW-0732">Signal</keyword>
<feature type="signal peptide" evidence="1">
    <location>
        <begin position="1"/>
        <end position="26"/>
    </location>
</feature>
<dbReference type="EMBL" id="AP015036">
    <property type="protein sequence ID" value="BAT81778.1"/>
    <property type="molecule type" value="Genomic_DNA"/>
</dbReference>
<name>A0A0S3RMH2_PHAAN</name>
<dbReference type="Proteomes" id="UP000291084">
    <property type="component" value="Chromosome 3"/>
</dbReference>
<sequence length="111" mass="12785">MISPSFCAAGPLLLFWTSYWVHLCGSLMGCTSPSWTSFTCCYFCWTLLARRSRTCLLLFPLGRDVLLPIVCKLDFFYEARWLLCLTCNNSFFFWDVAASHSPASKTWQPLF</sequence>
<accession>A0A0S3RMH2</accession>
<evidence type="ECO:0000313" key="3">
    <source>
        <dbReference type="Proteomes" id="UP000291084"/>
    </source>
</evidence>
<gene>
    <name evidence="2" type="primary">Vigan.03G164100</name>
    <name evidence="2" type="ORF">VIGAN_03164100</name>
</gene>
<keyword evidence="3" id="KW-1185">Reference proteome</keyword>